<gene>
    <name evidence="7" type="primary">glgA</name>
    <name evidence="10" type="ORF">HNQ41_002953</name>
</gene>
<feature type="binding site" evidence="7">
    <location>
        <position position="16"/>
    </location>
    <ligand>
        <name>ADP-alpha-D-glucose</name>
        <dbReference type="ChEBI" id="CHEBI:57498"/>
    </ligand>
</feature>
<evidence type="ECO:0000256" key="1">
    <source>
        <dbReference type="ARBA" id="ARBA00001478"/>
    </source>
</evidence>
<dbReference type="CDD" id="cd03791">
    <property type="entry name" value="GT5_Glycogen_synthase_DULL1-like"/>
    <property type="match status" value="1"/>
</dbReference>
<evidence type="ECO:0000256" key="3">
    <source>
        <dbReference type="ARBA" id="ARBA00010281"/>
    </source>
</evidence>
<name>A0A840QTN8_9BACI</name>
<feature type="domain" description="Glycosyl transferase family 1" evidence="8">
    <location>
        <begin position="278"/>
        <end position="430"/>
    </location>
</feature>
<dbReference type="GO" id="GO:0004373">
    <property type="term" value="F:alpha-1,4-glucan glucosyltransferase (UDP-glucose donor) activity"/>
    <property type="evidence" value="ECO:0007669"/>
    <property type="project" value="InterPro"/>
</dbReference>
<dbReference type="InterPro" id="IPR001296">
    <property type="entry name" value="Glyco_trans_1"/>
</dbReference>
<dbReference type="InterPro" id="IPR011835">
    <property type="entry name" value="GS/SS"/>
</dbReference>
<evidence type="ECO:0000256" key="4">
    <source>
        <dbReference type="ARBA" id="ARBA00022676"/>
    </source>
</evidence>
<keyword evidence="11" id="KW-1185">Reference proteome</keyword>
<dbReference type="GO" id="GO:0005978">
    <property type="term" value="P:glycogen biosynthetic process"/>
    <property type="evidence" value="ECO:0007669"/>
    <property type="project" value="UniProtKB-UniRule"/>
</dbReference>
<dbReference type="RefSeq" id="WP_184665142.1">
    <property type="nucleotide sequence ID" value="NZ_JACHHB010000016.1"/>
</dbReference>
<comment type="similarity">
    <text evidence="3 7">Belongs to the glycosyltransferase 1 family. Bacterial/plant glycogen synthase subfamily.</text>
</comment>
<keyword evidence="5 7" id="KW-0808">Transferase</keyword>
<proteinExistence type="inferred from homology"/>
<dbReference type="EC" id="2.4.1.21" evidence="7"/>
<evidence type="ECO:0000259" key="9">
    <source>
        <dbReference type="Pfam" id="PF08323"/>
    </source>
</evidence>
<comment type="caution">
    <text evidence="10">The sequence shown here is derived from an EMBL/GenBank/DDBJ whole genome shotgun (WGS) entry which is preliminary data.</text>
</comment>
<evidence type="ECO:0000313" key="10">
    <source>
        <dbReference type="EMBL" id="MBB5174735.1"/>
    </source>
</evidence>
<dbReference type="InterPro" id="IPR013534">
    <property type="entry name" value="Starch_synth_cat_dom"/>
</dbReference>
<dbReference type="Gene3D" id="3.40.50.2000">
    <property type="entry name" value="Glycogen Phosphorylase B"/>
    <property type="match status" value="2"/>
</dbReference>
<evidence type="ECO:0000256" key="7">
    <source>
        <dbReference type="HAMAP-Rule" id="MF_00484"/>
    </source>
</evidence>
<evidence type="ECO:0000256" key="2">
    <source>
        <dbReference type="ARBA" id="ARBA00002764"/>
    </source>
</evidence>
<evidence type="ECO:0000259" key="8">
    <source>
        <dbReference type="Pfam" id="PF00534"/>
    </source>
</evidence>
<evidence type="ECO:0000256" key="6">
    <source>
        <dbReference type="ARBA" id="ARBA00023056"/>
    </source>
</evidence>
<evidence type="ECO:0000256" key="5">
    <source>
        <dbReference type="ARBA" id="ARBA00022679"/>
    </source>
</evidence>
<dbReference type="AlphaFoldDB" id="A0A840QTN8"/>
<organism evidence="10 11">
    <name type="scientific">Texcoconibacillus texcoconensis</name>
    <dbReference type="NCBI Taxonomy" id="1095777"/>
    <lineage>
        <taxon>Bacteria</taxon>
        <taxon>Bacillati</taxon>
        <taxon>Bacillota</taxon>
        <taxon>Bacilli</taxon>
        <taxon>Bacillales</taxon>
        <taxon>Bacillaceae</taxon>
        <taxon>Texcoconibacillus</taxon>
    </lineage>
</organism>
<dbReference type="HAMAP" id="MF_00484">
    <property type="entry name" value="Glycogen_synth"/>
    <property type="match status" value="1"/>
</dbReference>
<sequence length="480" mass="54575">MYNVLFVGSEATPFIKTGGLADVIGSLPKAINETGDAEVSVILPLYRDIKETWRKDMQTIASVEVSLGWRQHQANLLTYVFEGVRFYFIENDFYFGRDGIYGYMDDGERFVFFNKAVLECLPHLYQQPDVLHAHDWHAALSVALLKTFQSAPSIKTVLTIHNLKFQGKMEHDAFFDLINLPPKHFSGFEWDGMVNCLKAGLFHADHITTVSPSYAEEIKTSYFGEGLDPILLERANDLSGILNGIDTESYNSATDDALYTHFQYHPTLKQANKRFIQEKFGLPVRDDVPLYAVISRLTEQKGFHLLTRVASEFLEQDVQLVVLGTGESRFEHDFTQIAEANPTKMVTKLMFDEQVARQLYAAADFFIMPSKFEPCGLAQLIALQYKTAPIVRETGGLKDTVQPFNEYDGSGNGFCFSNYNAHDLLNVLRYSFDVYHDCNRFSKLYDNLTGHSFTWFTSAKSYVDVYKSLCRAESYELVLA</sequence>
<dbReference type="SUPFAM" id="SSF53756">
    <property type="entry name" value="UDP-Glycosyltransferase/glycogen phosphorylase"/>
    <property type="match status" value="1"/>
</dbReference>
<comment type="catalytic activity">
    <reaction evidence="1 7">
        <text>[(1-&gt;4)-alpha-D-glucosyl](n) + ADP-alpha-D-glucose = [(1-&gt;4)-alpha-D-glucosyl](n+1) + ADP + H(+)</text>
        <dbReference type="Rhea" id="RHEA:18189"/>
        <dbReference type="Rhea" id="RHEA-COMP:9584"/>
        <dbReference type="Rhea" id="RHEA-COMP:9587"/>
        <dbReference type="ChEBI" id="CHEBI:15378"/>
        <dbReference type="ChEBI" id="CHEBI:15444"/>
        <dbReference type="ChEBI" id="CHEBI:57498"/>
        <dbReference type="ChEBI" id="CHEBI:456216"/>
        <dbReference type="EC" id="2.4.1.21"/>
    </reaction>
</comment>
<evidence type="ECO:0000313" key="11">
    <source>
        <dbReference type="Proteomes" id="UP000551878"/>
    </source>
</evidence>
<keyword evidence="4 7" id="KW-0328">Glycosyltransferase</keyword>
<dbReference type="NCBIfam" id="TIGR02095">
    <property type="entry name" value="glgA"/>
    <property type="match status" value="1"/>
</dbReference>
<reference evidence="10 11" key="1">
    <citation type="submission" date="2020-08" db="EMBL/GenBank/DDBJ databases">
        <title>Genomic Encyclopedia of Type Strains, Phase IV (KMG-IV): sequencing the most valuable type-strain genomes for metagenomic binning, comparative biology and taxonomic classification.</title>
        <authorList>
            <person name="Goeker M."/>
        </authorList>
    </citation>
    <scope>NUCLEOTIDE SEQUENCE [LARGE SCALE GENOMIC DNA]</scope>
    <source>
        <strain evidence="10 11">DSM 24696</strain>
    </source>
</reference>
<dbReference type="Pfam" id="PF00534">
    <property type="entry name" value="Glycos_transf_1"/>
    <property type="match status" value="1"/>
</dbReference>
<keyword evidence="6 7" id="KW-0320">Glycogen biosynthesis</keyword>
<dbReference type="GO" id="GO:0009011">
    <property type="term" value="F:alpha-1,4-glucan glucosyltransferase (ADP-glucose donor) activity"/>
    <property type="evidence" value="ECO:0007669"/>
    <property type="project" value="UniProtKB-UniRule"/>
</dbReference>
<comment type="function">
    <text evidence="2 7">Synthesizes alpha-1,4-glucan chains using ADP-glucose.</text>
</comment>
<dbReference type="PANTHER" id="PTHR45825">
    <property type="entry name" value="GRANULE-BOUND STARCH SYNTHASE 1, CHLOROPLASTIC/AMYLOPLASTIC"/>
    <property type="match status" value="1"/>
</dbReference>
<dbReference type="UniPathway" id="UPA00164"/>
<dbReference type="Pfam" id="PF08323">
    <property type="entry name" value="Glyco_transf_5"/>
    <property type="match status" value="1"/>
</dbReference>
<dbReference type="Proteomes" id="UP000551878">
    <property type="component" value="Unassembled WGS sequence"/>
</dbReference>
<dbReference type="EMBL" id="JACHHB010000016">
    <property type="protein sequence ID" value="MBB5174735.1"/>
    <property type="molecule type" value="Genomic_DNA"/>
</dbReference>
<dbReference type="PANTHER" id="PTHR45825:SF11">
    <property type="entry name" value="ALPHA AMYLASE DOMAIN-CONTAINING PROTEIN"/>
    <property type="match status" value="1"/>
</dbReference>
<comment type="pathway">
    <text evidence="7">Glycan biosynthesis; glycogen biosynthesis.</text>
</comment>
<accession>A0A840QTN8</accession>
<protein>
    <recommendedName>
        <fullName evidence="7">Glycogen synthase</fullName>
        <ecNumber evidence="7">2.4.1.21</ecNumber>
    </recommendedName>
    <alternativeName>
        <fullName evidence="7">Starch [bacterial glycogen] synthase</fullName>
    </alternativeName>
</protein>
<feature type="domain" description="Starch synthase catalytic" evidence="9">
    <location>
        <begin position="3"/>
        <end position="231"/>
    </location>
</feature>